<evidence type="ECO:0000256" key="6">
    <source>
        <dbReference type="ARBA" id="ARBA00023136"/>
    </source>
</evidence>
<evidence type="ECO:0000256" key="3">
    <source>
        <dbReference type="ARBA" id="ARBA00022787"/>
    </source>
</evidence>
<sequence>MLCLYIWGSSWGLPSIDPACLSVISYLQLVSDEWKVIECSNPNVSPTGELPILKDGLNWITGVHNIINHLKKNGLNADENLTDKHKADSLA</sequence>
<keyword evidence="6" id="KW-0472">Membrane</keyword>
<dbReference type="PANTHER" id="PTHR12289:SF41">
    <property type="entry name" value="FAILED AXON CONNECTIONS-RELATED"/>
    <property type="match status" value="1"/>
</dbReference>
<dbReference type="GO" id="GO:0001401">
    <property type="term" value="C:SAM complex"/>
    <property type="evidence" value="ECO:0007669"/>
    <property type="project" value="InterPro"/>
</dbReference>
<evidence type="ECO:0000313" key="9">
    <source>
        <dbReference type="Proteomes" id="UP000789759"/>
    </source>
</evidence>
<dbReference type="Pfam" id="PF10568">
    <property type="entry name" value="Tom37"/>
    <property type="match status" value="1"/>
</dbReference>
<comment type="caution">
    <text evidence="8">The sequence shown here is derived from an EMBL/GenBank/DDBJ whole genome shotgun (WGS) entry which is preliminary data.</text>
</comment>
<evidence type="ECO:0000259" key="7">
    <source>
        <dbReference type="Pfam" id="PF10568"/>
    </source>
</evidence>
<dbReference type="AlphaFoldDB" id="A0A9N9PDX5"/>
<evidence type="ECO:0000256" key="2">
    <source>
        <dbReference type="ARBA" id="ARBA00022448"/>
    </source>
</evidence>
<evidence type="ECO:0000256" key="5">
    <source>
        <dbReference type="ARBA" id="ARBA00023128"/>
    </source>
</evidence>
<dbReference type="InterPro" id="IPR050931">
    <property type="entry name" value="Mito_Protein_Transport_Metaxin"/>
</dbReference>
<dbReference type="EMBL" id="CAJVQA010043833">
    <property type="protein sequence ID" value="CAG8816077.1"/>
    <property type="molecule type" value="Genomic_DNA"/>
</dbReference>
<dbReference type="InterPro" id="IPR019564">
    <property type="entry name" value="Sam37/metaxin_N"/>
</dbReference>
<proteinExistence type="predicted"/>
<name>A0A9N9PDX5_9GLOM</name>
<protein>
    <submittedName>
        <fullName evidence="8">24260_t:CDS:1</fullName>
    </submittedName>
</protein>
<dbReference type="OrthoDB" id="5835136at2759"/>
<dbReference type="Proteomes" id="UP000789759">
    <property type="component" value="Unassembled WGS sequence"/>
</dbReference>
<dbReference type="CDD" id="cd03078">
    <property type="entry name" value="GST_N_Metaxin1_like"/>
    <property type="match status" value="1"/>
</dbReference>
<comment type="subcellular location">
    <subcellularLocation>
        <location evidence="1">Mitochondrion outer membrane</location>
    </subcellularLocation>
</comment>
<feature type="domain" description="Mitochondrial outer membrane transport complex Sam37/metaxin N-terminal" evidence="7">
    <location>
        <begin position="20"/>
        <end position="91"/>
    </location>
</feature>
<keyword evidence="9" id="KW-1185">Reference proteome</keyword>
<dbReference type="PANTHER" id="PTHR12289">
    <property type="entry name" value="METAXIN RELATED"/>
    <property type="match status" value="1"/>
</dbReference>
<evidence type="ECO:0000256" key="1">
    <source>
        <dbReference type="ARBA" id="ARBA00004294"/>
    </source>
</evidence>
<evidence type="ECO:0000313" key="8">
    <source>
        <dbReference type="EMBL" id="CAG8816077.1"/>
    </source>
</evidence>
<gene>
    <name evidence="8" type="ORF">CPELLU_LOCUS19202</name>
</gene>
<keyword evidence="5" id="KW-0496">Mitochondrion</keyword>
<keyword evidence="2" id="KW-0813">Transport</keyword>
<dbReference type="GO" id="GO:0015031">
    <property type="term" value="P:protein transport"/>
    <property type="evidence" value="ECO:0007669"/>
    <property type="project" value="UniProtKB-KW"/>
</dbReference>
<accession>A0A9N9PDX5</accession>
<keyword evidence="3" id="KW-1000">Mitochondrion outer membrane</keyword>
<keyword evidence="4" id="KW-0653">Protein transport</keyword>
<reference evidence="8" key="1">
    <citation type="submission" date="2021-06" db="EMBL/GenBank/DDBJ databases">
        <authorList>
            <person name="Kallberg Y."/>
            <person name="Tangrot J."/>
            <person name="Rosling A."/>
        </authorList>
    </citation>
    <scope>NUCLEOTIDE SEQUENCE</scope>
    <source>
        <strain evidence="8">FL966</strain>
    </source>
</reference>
<organism evidence="8 9">
    <name type="scientific">Cetraspora pellucida</name>
    <dbReference type="NCBI Taxonomy" id="1433469"/>
    <lineage>
        <taxon>Eukaryota</taxon>
        <taxon>Fungi</taxon>
        <taxon>Fungi incertae sedis</taxon>
        <taxon>Mucoromycota</taxon>
        <taxon>Glomeromycotina</taxon>
        <taxon>Glomeromycetes</taxon>
        <taxon>Diversisporales</taxon>
        <taxon>Gigasporaceae</taxon>
        <taxon>Cetraspora</taxon>
    </lineage>
</organism>
<evidence type="ECO:0000256" key="4">
    <source>
        <dbReference type="ARBA" id="ARBA00022927"/>
    </source>
</evidence>
<feature type="non-terminal residue" evidence="8">
    <location>
        <position position="91"/>
    </location>
</feature>
<dbReference type="GO" id="GO:0007005">
    <property type="term" value="P:mitochondrion organization"/>
    <property type="evidence" value="ECO:0007669"/>
    <property type="project" value="TreeGrafter"/>
</dbReference>